<keyword evidence="13" id="KW-0479">Metal-binding</keyword>
<accession>A0A2H4A2M1</accession>
<feature type="binding site" evidence="13">
    <location>
        <position position="473"/>
    </location>
    <ligand>
        <name>Ca(2+)</name>
        <dbReference type="ChEBI" id="CHEBI:29108"/>
    </ligand>
</feature>
<feature type="repeat" description="Cell wall-binding" evidence="10">
    <location>
        <begin position="206"/>
        <end position="225"/>
    </location>
</feature>
<protein>
    <recommendedName>
        <fullName evidence="4">dextransucrase</fullName>
        <ecNumber evidence="4">2.4.1.5</ecNumber>
    </recommendedName>
    <alternativeName>
        <fullName evidence="8">Dextransucrase</fullName>
    </alternativeName>
    <alternativeName>
        <fullName evidence="9">Sucrose 6-glucosyltransferase</fullName>
    </alternativeName>
</protein>
<feature type="binding site" evidence="13">
    <location>
        <position position="521"/>
    </location>
    <ligand>
        <name>Ca(2+)</name>
        <dbReference type="ChEBI" id="CHEBI:29108"/>
    </ligand>
</feature>
<evidence type="ECO:0000256" key="8">
    <source>
        <dbReference type="ARBA" id="ARBA00029911"/>
    </source>
</evidence>
<name>A0A2H4A2M1_LEUCI</name>
<sequence>MASFEKAPDSVPETITGGRYSLKDGYYVYLDKQGKQVVGPKNIDNHLQYFDETTGKQVKGDFRSVNGKRIYFNANLGYADDYTTDVAGKLVGYDSNGNQVKAGYVTNSQGKTYYFNNQGEAIIGLKTDNNKTQYFGPDGAQVKGAFQQVNGKNIYFDAQTGYARQNVGFLDGTAKGFDEQGNQIKSGIATDLSGNVYYFDASGKMLTGVQNIDGKKYYFDEQGHRRRNYAGVFNNEFIYFGLDGVGQSAIEYQFEKGLTSQNSVATSHNAAKSYDTKSFTNVDGFLTANSWYRPTDILRNGTKWEPSTETDFRPLLMTWWPDKEVQANYLNYMSALGLGDQKIYTGASSQLDLNNAALIVQEAIEKKISLEKSTKWLDDSIKSFIKSKRKDIQGNLVDTNPGWTIDSETGSTNHLQNGAFIFTNSPLVPEANAAEGNRLINRTPSQQTGNHISYASQPYSGDDWGYELLLGNDVDNSNPIVQAEQLNWIHYLMNFGTITAPQDPDAHLANFDSIRIDAVDNVDADLLQIAGDYFKAAYQVGENDKNANQHIHILEDWSPNDVWYNQQVNGNSQLTMDATMQNQLLASLTRPITSRDSMKSFTKDALLVHRTADNSYNQAVPNYSFIRAHDSEVQTIIAKIISDKHPDLYPTVDKALLAKDSALYDEAFTEYNADMQKISSQKQYTHNNMPSAYAILLTNKDTVPRVYYGDLFTDNGEYMANKTPYYDAITSLLTARTKFVSGGQSLSVDKNDVLTSVRYGKGALSATDNGSSDTRNQGIGVIVSNNPNLDLNNDKVTLSMGISHAHQAYRPLLLTNSQGIVAYATDSEVPQNLYKTTNDKGELTFDASEIKGYDTVQTSGYLAVWVPVGASDEQDARTIASTEKNNGNSVYHSNAALDSQLIYEGFSNFQTVPSKNASADEYANVIIAKHAADFNKWGVTSFQMAPQYRSSTDGSFLDAVDTVQNGYAFTDRYDLGFNAADGSKNPTKYGTDEDLRNAIKSLHAQKTYDGSSIQVMADFVPDQLYNMPLEQAVSVIRTDKYGVNSENPDIQNIIYAANIKSSGTDYQSIYGGKYLAELQKNPLFKSLFDRIQISTKKTIDPNTRITQWSAKYFNGSNIQGKGINYVLKDWASNKYFNVSSNDDMYSRLPKQLMNQESNTGFIVDDIGVKYYSISGYQAKNTFVEDGNGEWYYFDNDGYMVKSTEESGPLRTVNASSKKYYILPNGVEIRNSFGQDIQGNTYYFDARGEMVTSQYISDDTQNIYYFNNDGTMAKKGGRADPAFLYKVVHHHHHH</sequence>
<dbReference type="PDBsum" id="5LFC"/>
<keyword evidence="5" id="KW-0328">Glycosyltransferase</keyword>
<comment type="catalytic activity">
    <reaction evidence="1">
        <text>[(1-&gt;6)-alpha-D-glucosyl](n) + sucrose = [(1-&gt;6)-alpha-D-glucosyl](n+1) + D-fructose</text>
        <dbReference type="Rhea" id="RHEA:18825"/>
        <dbReference type="Rhea" id="RHEA-COMP:11144"/>
        <dbReference type="Rhea" id="RHEA-COMP:11145"/>
        <dbReference type="ChEBI" id="CHEBI:17992"/>
        <dbReference type="ChEBI" id="CHEBI:18269"/>
        <dbReference type="ChEBI" id="CHEBI:37721"/>
        <dbReference type="EC" id="2.4.1.5"/>
    </reaction>
</comment>
<evidence type="ECO:0000256" key="9">
    <source>
        <dbReference type="ARBA" id="ARBA00032238"/>
    </source>
</evidence>
<feature type="domain" description="Glycoside hydrolase family 70 catalytic" evidence="11">
    <location>
        <begin position="315"/>
        <end position="1164"/>
    </location>
</feature>
<dbReference type="PDB" id="5LFC">
    <property type="method" value="X-ray"/>
    <property type="resolution" value="3.20 A"/>
    <property type="chains" value="A/B=1-1293"/>
</dbReference>
<evidence type="ECO:0000256" key="10">
    <source>
        <dbReference type="PROSITE-ProRule" id="PRU00591"/>
    </source>
</evidence>
<evidence type="ECO:0000256" key="7">
    <source>
        <dbReference type="ARBA" id="ARBA00022737"/>
    </source>
</evidence>
<dbReference type="GO" id="GO:0047849">
    <property type="term" value="F:dextransucrase activity"/>
    <property type="evidence" value="ECO:0007669"/>
    <property type="project" value="UniProtKB-EC"/>
</dbReference>
<dbReference type="Pfam" id="PF19127">
    <property type="entry name" value="Choline_bind_3"/>
    <property type="match status" value="2"/>
</dbReference>
<dbReference type="GO" id="GO:0046872">
    <property type="term" value="F:metal ion binding"/>
    <property type="evidence" value="ECO:0007669"/>
    <property type="project" value="UniProtKB-KW"/>
</dbReference>
<gene>
    <name evidence="12" type="primary">dsrV</name>
</gene>
<organism evidence="12">
    <name type="scientific">Leuconostoc citreum</name>
    <dbReference type="NCBI Taxonomy" id="33964"/>
    <lineage>
        <taxon>Bacteria</taxon>
        <taxon>Bacillati</taxon>
        <taxon>Bacillota</taxon>
        <taxon>Bacilli</taxon>
        <taxon>Lactobacillales</taxon>
        <taxon>Lactobacillaceae</taxon>
        <taxon>Leuconostoc</taxon>
    </lineage>
</organism>
<dbReference type="InterPro" id="IPR018337">
    <property type="entry name" value="Cell_wall/Cho-bd_repeat"/>
</dbReference>
<evidence type="ECO:0000256" key="3">
    <source>
        <dbReference type="ARBA" id="ARBA00009247"/>
    </source>
</evidence>
<evidence type="ECO:0000256" key="5">
    <source>
        <dbReference type="ARBA" id="ARBA00022676"/>
    </source>
</evidence>
<evidence type="ECO:0000313" key="12">
    <source>
        <dbReference type="PDB" id="5LFC"/>
    </source>
</evidence>
<dbReference type="EC" id="2.4.1.5" evidence="4"/>
<dbReference type="GO" id="GO:0009250">
    <property type="term" value="P:glucan biosynthetic process"/>
    <property type="evidence" value="ECO:0007669"/>
    <property type="project" value="InterPro"/>
</dbReference>
<keyword evidence="12 13" id="KW-0002">3D-structure</keyword>
<dbReference type="InterPro" id="IPR003318">
    <property type="entry name" value="Glyco_hydro70cat"/>
</dbReference>
<evidence type="ECO:0000256" key="4">
    <source>
        <dbReference type="ARBA" id="ARBA00012592"/>
    </source>
</evidence>
<evidence type="ECO:0000256" key="2">
    <source>
        <dbReference type="ARBA" id="ARBA00003243"/>
    </source>
</evidence>
<dbReference type="SMR" id="A0A2H4A2M1"/>
<evidence type="ECO:0000256" key="6">
    <source>
        <dbReference type="ARBA" id="ARBA00022679"/>
    </source>
</evidence>
<dbReference type="PROSITE" id="PS51170">
    <property type="entry name" value="CW"/>
    <property type="match status" value="2"/>
</dbReference>
<keyword evidence="13" id="KW-0106">Calcium</keyword>
<feature type="binding site" evidence="13">
    <location>
        <position position="1022"/>
    </location>
    <ligand>
        <name>Ca(2+)</name>
        <dbReference type="ChEBI" id="CHEBI:29108"/>
    </ligand>
</feature>
<comment type="similarity">
    <text evidence="3">Belongs to the glycosyl hydrolase 70 family.</text>
</comment>
<dbReference type="Gene3D" id="2.30.30.420">
    <property type="entry name" value="glucansucrase"/>
    <property type="match status" value="1"/>
</dbReference>
<feature type="repeat" description="Cell wall-binding" evidence="10">
    <location>
        <begin position="1179"/>
        <end position="1199"/>
    </location>
</feature>
<dbReference type="SUPFAM" id="SSF51445">
    <property type="entry name" value="(Trans)glycosidases"/>
    <property type="match status" value="2"/>
</dbReference>
<dbReference type="Pfam" id="PF01473">
    <property type="entry name" value="Choline_bind_1"/>
    <property type="match status" value="4"/>
</dbReference>
<dbReference type="Gene3D" id="2.10.270.10">
    <property type="entry name" value="Cholin Binding"/>
    <property type="match status" value="3"/>
</dbReference>
<comment type="function">
    <text evidence="2">Production of extracellular glucans, that are thought to play a key role in the development of the dental plaque because of their ability to adhere to smooth surfaces and mediate the aggregation of bacterial cells and food debris.</text>
</comment>
<evidence type="ECO:0000259" key="11">
    <source>
        <dbReference type="Pfam" id="PF02324"/>
    </source>
</evidence>
<keyword evidence="6" id="KW-0808">Transferase</keyword>
<reference evidence="12 13" key="1">
    <citation type="journal article" date="2017" name="ACS Catal.">
        <title>Investigations on the Determinants Responsible for Low Molar Mass Dextran Formation by DSR-M Dextransucrase.</title>
        <authorList>
            <person name="Claverie M."/>
            <person name="Cioci G."/>
            <person name="Vuillemin M."/>
            <person name="Monties N."/>
            <person name="Roblin P."/>
            <person name="Lippens G."/>
            <person name="Remaud-Simeon M."/>
            <person name="Moulis C."/>
        </authorList>
    </citation>
    <scope>X-RAY CRYSTALLOGRAPHY (3.20 ANGSTROMS) IN COMPLEX WITH CA(2+)</scope>
</reference>
<evidence type="ECO:0007829" key="13">
    <source>
        <dbReference type="PDB" id="5LFC"/>
    </source>
</evidence>
<feature type="binding site" evidence="13">
    <location>
        <position position="467"/>
    </location>
    <ligand>
        <name>Ca(2+)</name>
        <dbReference type="ChEBI" id="CHEBI:29108"/>
    </ligand>
</feature>
<proteinExistence type="evidence at protein level"/>
<dbReference type="InterPro" id="IPR017853">
    <property type="entry name" value="GH"/>
</dbReference>
<dbReference type="SUPFAM" id="SSF69360">
    <property type="entry name" value="Cell wall binding repeat"/>
    <property type="match status" value="2"/>
</dbReference>
<dbReference type="GO" id="GO:0046527">
    <property type="term" value="F:glucosyltransferase activity"/>
    <property type="evidence" value="ECO:0007669"/>
    <property type="project" value="InterPro"/>
</dbReference>
<dbReference type="Gene3D" id="3.20.20.470">
    <property type="entry name" value="Glucansucrase"/>
    <property type="match status" value="2"/>
</dbReference>
<keyword evidence="7" id="KW-0677">Repeat</keyword>
<dbReference type="Pfam" id="PF02324">
    <property type="entry name" value="Glyco_hydro_70"/>
    <property type="match status" value="1"/>
</dbReference>
<evidence type="ECO:0000256" key="1">
    <source>
        <dbReference type="ARBA" id="ARBA00001152"/>
    </source>
</evidence>